<dbReference type="EMBL" id="AXZG01000053">
    <property type="protein sequence ID" value="ERT65485.1"/>
    <property type="molecule type" value="Genomic_DNA"/>
</dbReference>
<protein>
    <submittedName>
        <fullName evidence="1">Uncharacterized protein</fullName>
    </submittedName>
</protein>
<dbReference type="HOGENOM" id="CLU_3029632_0_0_11"/>
<accession>U7V1N1</accession>
<dbReference type="Proteomes" id="UP000017174">
    <property type="component" value="Unassembled WGS sequence"/>
</dbReference>
<name>U7V1N1_9MICC</name>
<reference evidence="1 2" key="1">
    <citation type="submission" date="2013-08" db="EMBL/GenBank/DDBJ databases">
        <authorList>
            <person name="Weinstock G."/>
            <person name="Sodergren E."/>
            <person name="Wylie T."/>
            <person name="Fulton L."/>
            <person name="Fulton R."/>
            <person name="Fronick C."/>
            <person name="O'Laughlin M."/>
            <person name="Godfrey J."/>
            <person name="Miner T."/>
            <person name="Herter B."/>
            <person name="Appelbaum E."/>
            <person name="Cordes M."/>
            <person name="Lek S."/>
            <person name="Wollam A."/>
            <person name="Pepin K.H."/>
            <person name="Palsikar V.B."/>
            <person name="Mitreva M."/>
            <person name="Wilson R.K."/>
        </authorList>
    </citation>
    <scope>NUCLEOTIDE SEQUENCE [LARGE SCALE GENOMIC DNA]</scope>
    <source>
        <strain evidence="1 2">F0184</strain>
    </source>
</reference>
<dbReference type="AlphaFoldDB" id="U7V1N1"/>
<gene>
    <name evidence="1" type="ORF">HMPREF0742_01875</name>
</gene>
<sequence>METFVSMAAVGWLMGPLAVVSVALAARFFTLIFNLICAPEATFSRPRTLGAGAGS</sequence>
<organism evidence="1 2">
    <name type="scientific">Rothia aeria F0184</name>
    <dbReference type="NCBI Taxonomy" id="888019"/>
    <lineage>
        <taxon>Bacteria</taxon>
        <taxon>Bacillati</taxon>
        <taxon>Actinomycetota</taxon>
        <taxon>Actinomycetes</taxon>
        <taxon>Micrococcales</taxon>
        <taxon>Micrococcaceae</taxon>
        <taxon>Rothia</taxon>
    </lineage>
</organism>
<evidence type="ECO:0000313" key="2">
    <source>
        <dbReference type="Proteomes" id="UP000017174"/>
    </source>
</evidence>
<comment type="caution">
    <text evidence="1">The sequence shown here is derived from an EMBL/GenBank/DDBJ whole genome shotgun (WGS) entry which is preliminary data.</text>
</comment>
<proteinExistence type="predicted"/>
<evidence type="ECO:0000313" key="1">
    <source>
        <dbReference type="EMBL" id="ERT65485.1"/>
    </source>
</evidence>